<keyword evidence="9 17" id="KW-0418">Kinase</keyword>
<evidence type="ECO:0000256" key="12">
    <source>
        <dbReference type="ARBA" id="ARBA00023012"/>
    </source>
</evidence>
<comment type="catalytic activity">
    <reaction evidence="1">
        <text>ATP + protein L-histidine = ADP + protein N-phospho-L-histidine.</text>
        <dbReference type="EC" id="2.7.13.3"/>
    </reaction>
</comment>
<dbReference type="GO" id="GO:0000155">
    <property type="term" value="F:phosphorelay sensor kinase activity"/>
    <property type="evidence" value="ECO:0007669"/>
    <property type="project" value="InterPro"/>
</dbReference>
<dbReference type="EMBL" id="DVNB01000087">
    <property type="protein sequence ID" value="HIU57859.1"/>
    <property type="molecule type" value="Genomic_DNA"/>
</dbReference>
<keyword evidence="6" id="KW-0808">Transferase</keyword>
<dbReference type="Pfam" id="PF00672">
    <property type="entry name" value="HAMP"/>
    <property type="match status" value="1"/>
</dbReference>
<dbReference type="FunFam" id="1.10.287.130:FF:000001">
    <property type="entry name" value="Two-component sensor histidine kinase"/>
    <property type="match status" value="1"/>
</dbReference>
<dbReference type="Proteomes" id="UP000824109">
    <property type="component" value="Unassembled WGS sequence"/>
</dbReference>
<dbReference type="SUPFAM" id="SSF47384">
    <property type="entry name" value="Homodimeric domain of signal transducing histidine kinase"/>
    <property type="match status" value="1"/>
</dbReference>
<feature type="domain" description="Histidine kinase" evidence="15">
    <location>
        <begin position="250"/>
        <end position="471"/>
    </location>
</feature>
<dbReference type="PRINTS" id="PR00344">
    <property type="entry name" value="BCTRLSENSOR"/>
</dbReference>
<dbReference type="EC" id="2.7.13.3" evidence="3"/>
<dbReference type="CDD" id="cd06225">
    <property type="entry name" value="HAMP"/>
    <property type="match status" value="1"/>
</dbReference>
<dbReference type="InterPro" id="IPR004358">
    <property type="entry name" value="Sig_transdc_His_kin-like_C"/>
</dbReference>
<evidence type="ECO:0000256" key="10">
    <source>
        <dbReference type="ARBA" id="ARBA00022840"/>
    </source>
</evidence>
<evidence type="ECO:0000256" key="9">
    <source>
        <dbReference type="ARBA" id="ARBA00022777"/>
    </source>
</evidence>
<dbReference type="CDD" id="cd00082">
    <property type="entry name" value="HisKA"/>
    <property type="match status" value="1"/>
</dbReference>
<evidence type="ECO:0000313" key="17">
    <source>
        <dbReference type="EMBL" id="HIU57859.1"/>
    </source>
</evidence>
<dbReference type="InterPro" id="IPR003661">
    <property type="entry name" value="HisK_dim/P_dom"/>
</dbReference>
<evidence type="ECO:0000259" key="15">
    <source>
        <dbReference type="PROSITE" id="PS50109"/>
    </source>
</evidence>
<name>A0A9D1SEV8_9FIRM</name>
<evidence type="ECO:0000256" key="11">
    <source>
        <dbReference type="ARBA" id="ARBA00022989"/>
    </source>
</evidence>
<evidence type="ECO:0000256" key="8">
    <source>
        <dbReference type="ARBA" id="ARBA00022741"/>
    </source>
</evidence>
<organism evidence="17 18">
    <name type="scientific">Candidatus Ornithomonoglobus merdipullorum</name>
    <dbReference type="NCBI Taxonomy" id="2840895"/>
    <lineage>
        <taxon>Bacteria</taxon>
        <taxon>Bacillati</taxon>
        <taxon>Bacillota</taxon>
        <taxon>Clostridia</taxon>
        <taxon>Candidatus Ornithomonoglobus</taxon>
    </lineage>
</organism>
<dbReference type="Pfam" id="PF02518">
    <property type="entry name" value="HATPase_c"/>
    <property type="match status" value="1"/>
</dbReference>
<evidence type="ECO:0000256" key="6">
    <source>
        <dbReference type="ARBA" id="ARBA00022679"/>
    </source>
</evidence>
<dbReference type="InterPro" id="IPR005467">
    <property type="entry name" value="His_kinase_dom"/>
</dbReference>
<dbReference type="PANTHER" id="PTHR45528">
    <property type="entry name" value="SENSOR HISTIDINE KINASE CPXA"/>
    <property type="match status" value="1"/>
</dbReference>
<dbReference type="InterPro" id="IPR036890">
    <property type="entry name" value="HATPase_C_sf"/>
</dbReference>
<accession>A0A9D1SEV8</accession>
<comment type="subcellular location">
    <subcellularLocation>
        <location evidence="2">Cell membrane</location>
        <topology evidence="2">Multi-pass membrane protein</topology>
    </subcellularLocation>
</comment>
<evidence type="ECO:0000256" key="3">
    <source>
        <dbReference type="ARBA" id="ARBA00012438"/>
    </source>
</evidence>
<dbReference type="InterPro" id="IPR050398">
    <property type="entry name" value="HssS/ArlS-like"/>
</dbReference>
<dbReference type="Gene3D" id="6.10.340.10">
    <property type="match status" value="1"/>
</dbReference>
<evidence type="ECO:0000256" key="1">
    <source>
        <dbReference type="ARBA" id="ARBA00000085"/>
    </source>
</evidence>
<dbReference type="SMART" id="SM00387">
    <property type="entry name" value="HATPase_c"/>
    <property type="match status" value="1"/>
</dbReference>
<dbReference type="SMART" id="SM00388">
    <property type="entry name" value="HisKA"/>
    <property type="match status" value="1"/>
</dbReference>
<evidence type="ECO:0000259" key="16">
    <source>
        <dbReference type="PROSITE" id="PS50885"/>
    </source>
</evidence>
<proteinExistence type="predicted"/>
<dbReference type="CDD" id="cd00075">
    <property type="entry name" value="HATPase"/>
    <property type="match status" value="1"/>
</dbReference>
<dbReference type="AlphaFoldDB" id="A0A9D1SEV8"/>
<keyword evidence="13 14" id="KW-0472">Membrane</keyword>
<keyword evidence="12" id="KW-0902">Two-component regulatory system</keyword>
<keyword evidence="4" id="KW-1003">Cell membrane</keyword>
<gene>
    <name evidence="17" type="ORF">IAA61_08660</name>
</gene>
<dbReference type="Pfam" id="PF00512">
    <property type="entry name" value="HisKA"/>
    <property type="match status" value="1"/>
</dbReference>
<dbReference type="SUPFAM" id="SSF55874">
    <property type="entry name" value="ATPase domain of HSP90 chaperone/DNA topoisomerase II/histidine kinase"/>
    <property type="match status" value="1"/>
</dbReference>
<keyword evidence="5" id="KW-0597">Phosphoprotein</keyword>
<dbReference type="PROSITE" id="PS50109">
    <property type="entry name" value="HIS_KIN"/>
    <property type="match status" value="1"/>
</dbReference>
<feature type="domain" description="HAMP" evidence="16">
    <location>
        <begin position="190"/>
        <end position="242"/>
    </location>
</feature>
<dbReference type="InterPro" id="IPR003594">
    <property type="entry name" value="HATPase_dom"/>
</dbReference>
<dbReference type="Gene3D" id="1.10.287.130">
    <property type="match status" value="1"/>
</dbReference>
<evidence type="ECO:0000313" key="18">
    <source>
        <dbReference type="Proteomes" id="UP000824109"/>
    </source>
</evidence>
<dbReference type="PROSITE" id="PS50885">
    <property type="entry name" value="HAMP"/>
    <property type="match status" value="1"/>
</dbReference>
<keyword evidence="8" id="KW-0547">Nucleotide-binding</keyword>
<dbReference type="InterPro" id="IPR003660">
    <property type="entry name" value="HAMP_dom"/>
</dbReference>
<evidence type="ECO:0000256" key="13">
    <source>
        <dbReference type="ARBA" id="ARBA00023136"/>
    </source>
</evidence>
<dbReference type="GO" id="GO:0005524">
    <property type="term" value="F:ATP binding"/>
    <property type="evidence" value="ECO:0007669"/>
    <property type="project" value="UniProtKB-KW"/>
</dbReference>
<evidence type="ECO:0000256" key="7">
    <source>
        <dbReference type="ARBA" id="ARBA00022692"/>
    </source>
</evidence>
<keyword evidence="7 14" id="KW-0812">Transmembrane</keyword>
<evidence type="ECO:0000256" key="2">
    <source>
        <dbReference type="ARBA" id="ARBA00004651"/>
    </source>
</evidence>
<reference evidence="17" key="1">
    <citation type="submission" date="2020-10" db="EMBL/GenBank/DDBJ databases">
        <authorList>
            <person name="Gilroy R."/>
        </authorList>
    </citation>
    <scope>NUCLEOTIDE SEQUENCE</scope>
    <source>
        <strain evidence="17">USAMLcec3-3695</strain>
    </source>
</reference>
<comment type="caution">
    <text evidence="17">The sequence shown here is derived from an EMBL/GenBank/DDBJ whole genome shotgun (WGS) entry which is preliminary data.</text>
</comment>
<protein>
    <recommendedName>
        <fullName evidence="3">histidine kinase</fullName>
        <ecNumber evidence="3">2.7.13.3</ecNumber>
    </recommendedName>
</protein>
<feature type="transmembrane region" description="Helical" evidence="14">
    <location>
        <begin position="6"/>
        <end position="32"/>
    </location>
</feature>
<dbReference type="PANTHER" id="PTHR45528:SF1">
    <property type="entry name" value="SENSOR HISTIDINE KINASE CPXA"/>
    <property type="match status" value="1"/>
</dbReference>
<reference evidence="17" key="2">
    <citation type="journal article" date="2021" name="PeerJ">
        <title>Extensive microbial diversity within the chicken gut microbiome revealed by metagenomics and culture.</title>
        <authorList>
            <person name="Gilroy R."/>
            <person name="Ravi A."/>
            <person name="Getino M."/>
            <person name="Pursley I."/>
            <person name="Horton D.L."/>
            <person name="Alikhan N.F."/>
            <person name="Baker D."/>
            <person name="Gharbi K."/>
            <person name="Hall N."/>
            <person name="Watson M."/>
            <person name="Adriaenssens E.M."/>
            <person name="Foster-Nyarko E."/>
            <person name="Jarju S."/>
            <person name="Secka A."/>
            <person name="Antonio M."/>
            <person name="Oren A."/>
            <person name="Chaudhuri R.R."/>
            <person name="La Ragione R."/>
            <person name="Hildebrand F."/>
            <person name="Pallen M.J."/>
        </authorList>
    </citation>
    <scope>NUCLEOTIDE SEQUENCE</scope>
    <source>
        <strain evidence="17">USAMLcec3-3695</strain>
    </source>
</reference>
<evidence type="ECO:0000256" key="5">
    <source>
        <dbReference type="ARBA" id="ARBA00022553"/>
    </source>
</evidence>
<dbReference type="SUPFAM" id="SSF158472">
    <property type="entry name" value="HAMP domain-like"/>
    <property type="match status" value="1"/>
</dbReference>
<keyword evidence="10" id="KW-0067">ATP-binding</keyword>
<keyword evidence="11 14" id="KW-1133">Transmembrane helix</keyword>
<sequence length="471" mass="53600">MHKSIFGLMFWTYAIILLVVFSTIAVAMSVFFSRFNTRKQIETMVSVAHTVEYWAGALQIEQTDARSAYAFSQILYSWSKFTLSDITVVNRDGEVFDSTCGIRAVPKELMDCVNLNRTTVHRSDFSGFYEKKVLSVGFPMIYKDNIIGAVFFAKHVDELRRTVMELIMMFIFSCSFAMLFAFILVYIQAKKISAPIIKINKAAQMIAAGNFGERVEVTSHDEIGQLSSTFNFMASSIEKSEKQRQSFVSDVSHELRTPMTSISGFVQGMLDGTIPDDKRDDYLKIVLEESTRLTRLVNDMLEMSKMSSDTFKLDITSFDINDLICKCLISLESRIDDKRLEVNVDFRPDRLITLGDKYQIQRVVLNLLDNAIKFCYEGTEIQIHTWIERGKAHVSVSDTGDIISETDMKNLFDRFFKTDKSRNKDRSGAGLGLSLVHNIIRLHNQTINVSCTPLEDGKSGVTKFEFTLEVQ</sequence>
<dbReference type="SMART" id="SM00304">
    <property type="entry name" value="HAMP"/>
    <property type="match status" value="1"/>
</dbReference>
<evidence type="ECO:0000256" key="14">
    <source>
        <dbReference type="SAM" id="Phobius"/>
    </source>
</evidence>
<feature type="transmembrane region" description="Helical" evidence="14">
    <location>
        <begin position="166"/>
        <end position="187"/>
    </location>
</feature>
<evidence type="ECO:0000256" key="4">
    <source>
        <dbReference type="ARBA" id="ARBA00022475"/>
    </source>
</evidence>
<dbReference type="InterPro" id="IPR036097">
    <property type="entry name" value="HisK_dim/P_sf"/>
</dbReference>
<dbReference type="Gene3D" id="3.30.565.10">
    <property type="entry name" value="Histidine kinase-like ATPase, C-terminal domain"/>
    <property type="match status" value="1"/>
</dbReference>
<dbReference type="GO" id="GO:0005886">
    <property type="term" value="C:plasma membrane"/>
    <property type="evidence" value="ECO:0007669"/>
    <property type="project" value="UniProtKB-SubCell"/>
</dbReference>